<keyword evidence="1" id="KW-0472">Membrane</keyword>
<keyword evidence="2" id="KW-1185">Reference proteome</keyword>
<dbReference type="KEGG" id="sliu:111356267"/>
<protein>
    <submittedName>
        <fullName evidence="3">Uncharacterized protein LOC111356267</fullName>
    </submittedName>
</protein>
<dbReference type="GeneID" id="111356267"/>
<gene>
    <name evidence="3" type="primary">LOC111356267</name>
</gene>
<reference evidence="3" key="1">
    <citation type="submission" date="2025-08" db="UniProtKB">
        <authorList>
            <consortium name="RefSeq"/>
        </authorList>
    </citation>
    <scope>IDENTIFICATION</scope>
    <source>
        <strain evidence="3">Ishihara</strain>
        <tissue evidence="3">Whole body</tissue>
    </source>
</reference>
<accession>A0A9J7ISG5</accession>
<dbReference type="AlphaFoldDB" id="A0A9J7ISG5"/>
<sequence length="224" mass="24815">MQTNARYTSDSGNKYRIPTVSTCCGCVTDLKTAVAIIAVLGIVTSPSVSWAIIRHAFVIRVSCYVTTNAEQADVVDVNLNNVLSFGFGANAGLGPSCLSSKNKTRTQTLMMRSSKPEDLSNNTFVKVIRYIGWGVLFTDLVFLVFSVNFLIRIFRPPDRKAMKQFMISCIITILASFMFGMLYVGACIKIGGAFPIFEIVFSFIDLITWSYYLVVVYSYKTSTS</sequence>
<evidence type="ECO:0000313" key="2">
    <source>
        <dbReference type="Proteomes" id="UP000301870"/>
    </source>
</evidence>
<evidence type="ECO:0000313" key="3">
    <source>
        <dbReference type="RefSeq" id="XP_022826333.1"/>
    </source>
</evidence>
<dbReference type="RefSeq" id="XP_022826333.1">
    <property type="nucleotide sequence ID" value="XM_022970565.1"/>
</dbReference>
<dbReference type="OrthoDB" id="7438409at2759"/>
<dbReference type="Proteomes" id="UP000301870">
    <property type="component" value="Chromosome 22"/>
</dbReference>
<proteinExistence type="predicted"/>
<feature type="transmembrane region" description="Helical" evidence="1">
    <location>
        <begin position="165"/>
        <end position="184"/>
    </location>
</feature>
<organism evidence="2 3">
    <name type="scientific">Spodoptera litura</name>
    <name type="common">Asian cotton leafworm</name>
    <dbReference type="NCBI Taxonomy" id="69820"/>
    <lineage>
        <taxon>Eukaryota</taxon>
        <taxon>Metazoa</taxon>
        <taxon>Ecdysozoa</taxon>
        <taxon>Arthropoda</taxon>
        <taxon>Hexapoda</taxon>
        <taxon>Insecta</taxon>
        <taxon>Pterygota</taxon>
        <taxon>Neoptera</taxon>
        <taxon>Endopterygota</taxon>
        <taxon>Lepidoptera</taxon>
        <taxon>Glossata</taxon>
        <taxon>Ditrysia</taxon>
        <taxon>Noctuoidea</taxon>
        <taxon>Noctuidae</taxon>
        <taxon>Amphipyrinae</taxon>
        <taxon>Spodoptera</taxon>
    </lineage>
</organism>
<name>A0A9J7ISG5_SPOLT</name>
<evidence type="ECO:0000256" key="1">
    <source>
        <dbReference type="SAM" id="Phobius"/>
    </source>
</evidence>
<keyword evidence="1" id="KW-1133">Transmembrane helix</keyword>
<keyword evidence="1" id="KW-0812">Transmembrane</keyword>
<feature type="transmembrane region" description="Helical" evidence="1">
    <location>
        <begin position="130"/>
        <end position="153"/>
    </location>
</feature>
<feature type="transmembrane region" description="Helical" evidence="1">
    <location>
        <begin position="196"/>
        <end position="219"/>
    </location>
</feature>